<keyword evidence="6 10" id="KW-0133">Cell shape</keyword>
<dbReference type="Gene3D" id="3.90.190.20">
    <property type="entry name" value="Mur ligase, C-terminal domain"/>
    <property type="match status" value="1"/>
</dbReference>
<dbReference type="SUPFAM" id="SSF63418">
    <property type="entry name" value="MurE/MurF N-terminal domain"/>
    <property type="match status" value="1"/>
</dbReference>
<dbReference type="PANTHER" id="PTHR43024:SF1">
    <property type="entry name" value="UDP-N-ACETYLMURAMOYL-TRIPEPTIDE--D-ALANYL-D-ALANINE LIGASE"/>
    <property type="match status" value="1"/>
</dbReference>
<evidence type="ECO:0000256" key="3">
    <source>
        <dbReference type="ARBA" id="ARBA00022618"/>
    </source>
</evidence>
<dbReference type="GO" id="GO:0009252">
    <property type="term" value="P:peptidoglycan biosynthetic process"/>
    <property type="evidence" value="ECO:0007669"/>
    <property type="project" value="UniProtKB-UniRule"/>
</dbReference>
<evidence type="ECO:0000259" key="14">
    <source>
        <dbReference type="Pfam" id="PF08245"/>
    </source>
</evidence>
<keyword evidence="3 10" id="KW-0132">Cell division</keyword>
<reference evidence="15 16" key="1">
    <citation type="submission" date="2012-01" db="EMBL/GenBank/DDBJ databases">
        <title>The Genome Sequence of Scardovia wiggsiae F0424.</title>
        <authorList>
            <consortium name="The Broad Institute Genome Sequencing Platform"/>
            <person name="Earl A."/>
            <person name="Ward D."/>
            <person name="Feldgarden M."/>
            <person name="Gevers D."/>
            <person name="Izard J."/>
            <person name="Ganesan A."/>
            <person name="Baranova O.V."/>
            <person name="Blanton J.M."/>
            <person name="Tanner A.C."/>
            <person name="Mathney J."/>
            <person name="Dewhirst F.E."/>
            <person name="Young S.K."/>
            <person name="Zeng Q."/>
            <person name="Gargeya S."/>
            <person name="Fitzgerald M."/>
            <person name="Haas B."/>
            <person name="Abouelleil A."/>
            <person name="Alvarado L."/>
            <person name="Arachchi H.M."/>
            <person name="Berlin A."/>
            <person name="Chapman S.B."/>
            <person name="Gearin G."/>
            <person name="Goldberg J."/>
            <person name="Griggs A."/>
            <person name="Gujja S."/>
            <person name="Hansen M."/>
            <person name="Heiman D."/>
            <person name="Howarth C."/>
            <person name="Larimer J."/>
            <person name="Lui A."/>
            <person name="MacDonald P.J.P."/>
            <person name="McCowen C."/>
            <person name="Montmayeur A."/>
            <person name="Murphy C."/>
            <person name="Neiman D."/>
            <person name="Pearson M."/>
            <person name="Priest M."/>
            <person name="Roberts A."/>
            <person name="Saif S."/>
            <person name="Shea T."/>
            <person name="Sisk P."/>
            <person name="Stolte C."/>
            <person name="Sykes S."/>
            <person name="Wortman J."/>
            <person name="Nusbaum C."/>
            <person name="Birren B."/>
        </authorList>
    </citation>
    <scope>NUCLEOTIDE SEQUENCE [LARGE SCALE GENOMIC DNA]</scope>
    <source>
        <strain evidence="15 16">F0424</strain>
    </source>
</reference>
<keyword evidence="4 10" id="KW-0547">Nucleotide-binding</keyword>
<evidence type="ECO:0000313" key="16">
    <source>
        <dbReference type="Proteomes" id="UP000006415"/>
    </source>
</evidence>
<dbReference type="InterPro" id="IPR036565">
    <property type="entry name" value="Mur-like_cat_sf"/>
</dbReference>
<dbReference type="SUPFAM" id="SSF53244">
    <property type="entry name" value="MurD-like peptide ligases, peptide-binding domain"/>
    <property type="match status" value="1"/>
</dbReference>
<proteinExistence type="inferred from homology"/>
<sequence length="528" mass="55472">MIVTSIERCAREVCGRIIYPDTAGHNGHAHNVSKVVMDSRKVRPGSLFIAIRGERSDGHDFVRQIGADGAVAAVVEHAVENADIPQIVVSNTVKALGSLARYNIARRRELAVQGGTPFTVIGITGSVGKTTTKDIAYSLLSSAGPTVAPQGSFNNEIGLPYTALEVDRDTRFLIAEMGASALGEIAYLTHIVPPDIAVELKVGVAHLGGFGSVDNIRKAKSELVQALSADGTAILNADDDNIRLMAGSAASGTIIWFGIKDRDHNFPDAVSSGSGSKKAVAVYADNISVNHYGHPVFDLHLPGSRPYTVRLGIPGEHNIYNALAASCAAYRVGIPVQEIARILGGQVLRSPHRMSISEINAGSPDISGGRNMQFTLIDDSFNANPDSMEAGLNGLAQWNRDADAAAQPYRVAVLGPMLELGPGEEGLHKDIGQYAAEHADAVVAVGNEGNPALDALAHYLADGAVQGYHGKEGQVSAPVYWAESAADAAQLVSSFAASHPHTVVLLKGSHASGLQGLADMWTAQGRNK</sequence>
<dbReference type="Pfam" id="PF02875">
    <property type="entry name" value="Mur_ligase_C"/>
    <property type="match status" value="1"/>
</dbReference>
<evidence type="ECO:0000256" key="11">
    <source>
        <dbReference type="RuleBase" id="RU004136"/>
    </source>
</evidence>
<evidence type="ECO:0000259" key="13">
    <source>
        <dbReference type="Pfam" id="PF02875"/>
    </source>
</evidence>
<dbReference type="InterPro" id="IPR035911">
    <property type="entry name" value="MurE/MurF_N"/>
</dbReference>
<dbReference type="EC" id="6.3.2.10" evidence="10 11"/>
<dbReference type="Proteomes" id="UP000006415">
    <property type="component" value="Unassembled WGS sequence"/>
</dbReference>
<dbReference type="STRING" id="857290.HMPREF9156_00034"/>
<comment type="subcellular location">
    <subcellularLocation>
        <location evidence="10 11">Cytoplasm</location>
    </subcellularLocation>
</comment>
<dbReference type="InterPro" id="IPR004101">
    <property type="entry name" value="Mur_ligase_C"/>
</dbReference>
<keyword evidence="9 10" id="KW-0961">Cell wall biogenesis/degradation</keyword>
<evidence type="ECO:0000256" key="7">
    <source>
        <dbReference type="ARBA" id="ARBA00022984"/>
    </source>
</evidence>
<comment type="similarity">
    <text evidence="10">Belongs to the MurCDEF family. MurF subfamily.</text>
</comment>
<keyword evidence="7 10" id="KW-0573">Peptidoglycan synthesis</keyword>
<evidence type="ECO:0000256" key="10">
    <source>
        <dbReference type="HAMAP-Rule" id="MF_02019"/>
    </source>
</evidence>
<dbReference type="GO" id="GO:0071555">
    <property type="term" value="P:cell wall organization"/>
    <property type="evidence" value="ECO:0007669"/>
    <property type="project" value="UniProtKB-KW"/>
</dbReference>
<dbReference type="InterPro" id="IPR051046">
    <property type="entry name" value="MurCDEF_CellWall_CoF430Synth"/>
</dbReference>
<dbReference type="SUPFAM" id="SSF53623">
    <property type="entry name" value="MurD-like peptide ligases, catalytic domain"/>
    <property type="match status" value="1"/>
</dbReference>
<dbReference type="AlphaFoldDB" id="J0D5L1"/>
<evidence type="ECO:0000256" key="6">
    <source>
        <dbReference type="ARBA" id="ARBA00022960"/>
    </source>
</evidence>
<comment type="caution">
    <text evidence="15">The sequence shown here is derived from an EMBL/GenBank/DDBJ whole genome shotgun (WGS) entry which is preliminary data.</text>
</comment>
<evidence type="ECO:0000256" key="1">
    <source>
        <dbReference type="ARBA" id="ARBA00022490"/>
    </source>
</evidence>
<comment type="function">
    <text evidence="10 11">Involved in cell wall formation. Catalyzes the final step in the synthesis of UDP-N-acetylmuramoyl-pentapeptide, the precursor of murein.</text>
</comment>
<dbReference type="Pfam" id="PF01225">
    <property type="entry name" value="Mur_ligase"/>
    <property type="match status" value="1"/>
</dbReference>
<comment type="catalytic activity">
    <reaction evidence="10 11">
        <text>D-alanyl-D-alanine + UDP-N-acetyl-alpha-D-muramoyl-L-alanyl-gamma-D-glutamyl-meso-2,6-diaminopimelate + ATP = UDP-N-acetyl-alpha-D-muramoyl-L-alanyl-gamma-D-glutamyl-meso-2,6-diaminopimeloyl-D-alanyl-D-alanine + ADP + phosphate + H(+)</text>
        <dbReference type="Rhea" id="RHEA:28374"/>
        <dbReference type="ChEBI" id="CHEBI:15378"/>
        <dbReference type="ChEBI" id="CHEBI:30616"/>
        <dbReference type="ChEBI" id="CHEBI:43474"/>
        <dbReference type="ChEBI" id="CHEBI:57822"/>
        <dbReference type="ChEBI" id="CHEBI:61386"/>
        <dbReference type="ChEBI" id="CHEBI:83905"/>
        <dbReference type="ChEBI" id="CHEBI:456216"/>
        <dbReference type="EC" id="6.3.2.10"/>
    </reaction>
</comment>
<evidence type="ECO:0000256" key="5">
    <source>
        <dbReference type="ARBA" id="ARBA00022840"/>
    </source>
</evidence>
<dbReference type="OrthoDB" id="9800958at2"/>
<dbReference type="HAMAP" id="MF_02019">
    <property type="entry name" value="MurF"/>
    <property type="match status" value="1"/>
</dbReference>
<dbReference type="InterPro" id="IPR005863">
    <property type="entry name" value="UDP-N-AcMur_synth"/>
</dbReference>
<dbReference type="GO" id="GO:0005737">
    <property type="term" value="C:cytoplasm"/>
    <property type="evidence" value="ECO:0007669"/>
    <property type="project" value="UniProtKB-SubCell"/>
</dbReference>
<dbReference type="GO" id="GO:0005524">
    <property type="term" value="F:ATP binding"/>
    <property type="evidence" value="ECO:0007669"/>
    <property type="project" value="UniProtKB-UniRule"/>
</dbReference>
<evidence type="ECO:0000256" key="9">
    <source>
        <dbReference type="ARBA" id="ARBA00023316"/>
    </source>
</evidence>
<dbReference type="GO" id="GO:0008766">
    <property type="term" value="F:UDP-N-acetylmuramoylalanyl-D-glutamyl-2,6-diaminopimelate-D-alanyl-D-alanine ligase activity"/>
    <property type="evidence" value="ECO:0007669"/>
    <property type="project" value="RHEA"/>
</dbReference>
<dbReference type="EMBL" id="AGZS01000001">
    <property type="protein sequence ID" value="EJD65270.1"/>
    <property type="molecule type" value="Genomic_DNA"/>
</dbReference>
<dbReference type="GO" id="GO:0047480">
    <property type="term" value="F:UDP-N-acetylmuramoyl-tripeptide-D-alanyl-D-alanine ligase activity"/>
    <property type="evidence" value="ECO:0007669"/>
    <property type="project" value="UniProtKB-UniRule"/>
</dbReference>
<dbReference type="HOGENOM" id="CLU_031507_0_0_11"/>
<evidence type="ECO:0000256" key="4">
    <source>
        <dbReference type="ARBA" id="ARBA00022741"/>
    </source>
</evidence>
<comment type="pathway">
    <text evidence="10 11">Cell wall biogenesis; peptidoglycan biosynthesis.</text>
</comment>
<dbReference type="Gene3D" id="3.40.1190.10">
    <property type="entry name" value="Mur-like, catalytic domain"/>
    <property type="match status" value="1"/>
</dbReference>
<feature type="domain" description="Mur ligase N-terminal catalytic" evidence="12">
    <location>
        <begin position="33"/>
        <end position="101"/>
    </location>
</feature>
<keyword evidence="5 10" id="KW-0067">ATP-binding</keyword>
<evidence type="ECO:0000259" key="12">
    <source>
        <dbReference type="Pfam" id="PF01225"/>
    </source>
</evidence>
<dbReference type="NCBIfam" id="TIGR01143">
    <property type="entry name" value="murF"/>
    <property type="match status" value="1"/>
</dbReference>
<gene>
    <name evidence="10" type="primary">murF</name>
    <name evidence="15" type="ORF">HMPREF9156_00034</name>
</gene>
<feature type="domain" description="Mur ligase C-terminal" evidence="13">
    <location>
        <begin position="373"/>
        <end position="509"/>
    </location>
</feature>
<feature type="binding site" evidence="10">
    <location>
        <begin position="125"/>
        <end position="131"/>
    </location>
    <ligand>
        <name>ATP</name>
        <dbReference type="ChEBI" id="CHEBI:30616"/>
    </ligand>
</feature>
<name>J0D5L1_9BIFI</name>
<keyword evidence="2 10" id="KW-0436">Ligase</keyword>
<dbReference type="GO" id="GO:0051301">
    <property type="term" value="P:cell division"/>
    <property type="evidence" value="ECO:0007669"/>
    <property type="project" value="UniProtKB-KW"/>
</dbReference>
<keyword evidence="8 10" id="KW-0131">Cell cycle</keyword>
<evidence type="ECO:0000313" key="15">
    <source>
        <dbReference type="EMBL" id="EJD65270.1"/>
    </source>
</evidence>
<evidence type="ECO:0000256" key="8">
    <source>
        <dbReference type="ARBA" id="ARBA00023306"/>
    </source>
</evidence>
<dbReference type="InterPro" id="IPR000713">
    <property type="entry name" value="Mur_ligase_N"/>
</dbReference>
<dbReference type="Gene3D" id="3.40.1390.10">
    <property type="entry name" value="MurE/MurF, N-terminal domain"/>
    <property type="match status" value="1"/>
</dbReference>
<dbReference type="GO" id="GO:0008360">
    <property type="term" value="P:regulation of cell shape"/>
    <property type="evidence" value="ECO:0007669"/>
    <property type="project" value="UniProtKB-KW"/>
</dbReference>
<keyword evidence="16" id="KW-1185">Reference proteome</keyword>
<accession>J0D5L1</accession>
<keyword evidence="1 10" id="KW-0963">Cytoplasm</keyword>
<dbReference type="PANTHER" id="PTHR43024">
    <property type="entry name" value="UDP-N-ACETYLMURAMOYL-TRIPEPTIDE--D-ALANYL-D-ALANINE LIGASE"/>
    <property type="match status" value="1"/>
</dbReference>
<dbReference type="eggNOG" id="COG0770">
    <property type="taxonomic scope" value="Bacteria"/>
</dbReference>
<dbReference type="Pfam" id="PF08245">
    <property type="entry name" value="Mur_ligase_M"/>
    <property type="match status" value="1"/>
</dbReference>
<dbReference type="UniPathway" id="UPA00219"/>
<dbReference type="InterPro" id="IPR036615">
    <property type="entry name" value="Mur_ligase_C_dom_sf"/>
</dbReference>
<evidence type="ECO:0000256" key="2">
    <source>
        <dbReference type="ARBA" id="ARBA00022598"/>
    </source>
</evidence>
<dbReference type="RefSeq" id="WP_007147102.1">
    <property type="nucleotide sequence ID" value="NZ_AKCI01000001.1"/>
</dbReference>
<organism evidence="15 16">
    <name type="scientific">Scardovia wiggsiae F0424</name>
    <dbReference type="NCBI Taxonomy" id="857290"/>
    <lineage>
        <taxon>Bacteria</taxon>
        <taxon>Bacillati</taxon>
        <taxon>Actinomycetota</taxon>
        <taxon>Actinomycetes</taxon>
        <taxon>Bifidobacteriales</taxon>
        <taxon>Bifidobacteriaceae</taxon>
        <taxon>Scardovia</taxon>
    </lineage>
</organism>
<protein>
    <recommendedName>
        <fullName evidence="10 11">UDP-N-acetylmuramoyl-tripeptide--D-alanyl-D-alanine ligase</fullName>
        <ecNumber evidence="10 11">6.3.2.10</ecNumber>
    </recommendedName>
    <alternativeName>
        <fullName evidence="10">D-alanyl-D-alanine-adding enzyme</fullName>
    </alternativeName>
</protein>
<feature type="domain" description="Mur ligase central" evidence="14">
    <location>
        <begin position="123"/>
        <end position="329"/>
    </location>
</feature>
<dbReference type="InterPro" id="IPR013221">
    <property type="entry name" value="Mur_ligase_cen"/>
</dbReference>